<organism evidence="4 5">
    <name type="scientific">Phocaeicola vulgatus</name>
    <name type="common">Bacteroides vulgatus</name>
    <dbReference type="NCBI Taxonomy" id="821"/>
    <lineage>
        <taxon>Bacteria</taxon>
        <taxon>Pseudomonadati</taxon>
        <taxon>Bacteroidota</taxon>
        <taxon>Bacteroidia</taxon>
        <taxon>Bacteroidales</taxon>
        <taxon>Bacteroidaceae</taxon>
        <taxon>Phocaeicola</taxon>
    </lineage>
</organism>
<dbReference type="SUPFAM" id="SSF56349">
    <property type="entry name" value="DNA breaking-rejoining enzymes"/>
    <property type="match status" value="1"/>
</dbReference>
<dbReference type="AlphaFoldDB" id="A0A0P0M2F5"/>
<evidence type="ECO:0000313" key="4">
    <source>
        <dbReference type="EMBL" id="ALK84694.1"/>
    </source>
</evidence>
<dbReference type="PATRIC" id="fig|821.40.peg.2507"/>
<evidence type="ECO:0000256" key="1">
    <source>
        <dbReference type="ARBA" id="ARBA00023125"/>
    </source>
</evidence>
<dbReference type="Pfam" id="PF13102">
    <property type="entry name" value="Phage_int_SAM_5"/>
    <property type="match status" value="1"/>
</dbReference>
<proteinExistence type="predicted"/>
<dbReference type="InterPro" id="IPR011010">
    <property type="entry name" value="DNA_brk_join_enz"/>
</dbReference>
<reference evidence="4 5" key="2">
    <citation type="journal article" date="2016" name="Genome Biol. Evol.">
        <title>Extensive mobilome-driven genome diversification in mouse gut-associated Bacteroides vulgatus mpk.</title>
        <authorList>
            <person name="Lange A."/>
            <person name="Beier S."/>
            <person name="Steimle A."/>
            <person name="Autenrieth I.B."/>
            <person name="Huson D.H."/>
            <person name="Frick J.S."/>
        </authorList>
    </citation>
    <scope>NUCLEOTIDE SEQUENCE [LARGE SCALE GENOMIC DNA]</scope>
    <source>
        <strain evidence="5">mpk</strain>
    </source>
</reference>
<evidence type="ECO:0000259" key="3">
    <source>
        <dbReference type="Pfam" id="PF17293"/>
    </source>
</evidence>
<accession>A0A0P0M2F5</accession>
<protein>
    <submittedName>
        <fullName evidence="4">Transposase</fullName>
    </submittedName>
</protein>
<evidence type="ECO:0000313" key="5">
    <source>
        <dbReference type="Proteomes" id="UP000061587"/>
    </source>
</evidence>
<dbReference type="InterPro" id="IPR025269">
    <property type="entry name" value="SAM-like_dom"/>
</dbReference>
<dbReference type="InterPro" id="IPR010998">
    <property type="entry name" value="Integrase_recombinase_N"/>
</dbReference>
<dbReference type="GO" id="GO:0003677">
    <property type="term" value="F:DNA binding"/>
    <property type="evidence" value="ECO:0007669"/>
    <property type="project" value="UniProtKB-KW"/>
</dbReference>
<dbReference type="EMBL" id="CP013020">
    <property type="protein sequence ID" value="ALK84694.1"/>
    <property type="molecule type" value="Genomic_DNA"/>
</dbReference>
<dbReference type="Proteomes" id="UP000061587">
    <property type="component" value="Chromosome"/>
</dbReference>
<dbReference type="Gene3D" id="1.10.150.130">
    <property type="match status" value="1"/>
</dbReference>
<name>A0A0P0M2F5_PHOVU</name>
<dbReference type="Pfam" id="PF17293">
    <property type="entry name" value="Arm-DNA-bind_5"/>
    <property type="match status" value="1"/>
</dbReference>
<gene>
    <name evidence="4" type="ORF">BvMPK_2094</name>
</gene>
<reference evidence="5" key="1">
    <citation type="submission" date="2015-10" db="EMBL/GenBank/DDBJ databases">
        <title>Extensive mobilome-driven genome diversification in gut-associated Bacteroides vulgatus mpk.</title>
        <authorList>
            <person name="Beier S."/>
            <person name="Lange A."/>
            <person name="Huson D.H."/>
            <person name="Frick J.-S."/>
            <person name="Autenrieth I.B."/>
        </authorList>
    </citation>
    <scope>NUCLEOTIDE SEQUENCE [LARGE SCALE GENOMIC DNA]</scope>
    <source>
        <strain evidence="5">mpk</strain>
    </source>
</reference>
<evidence type="ECO:0000259" key="2">
    <source>
        <dbReference type="Pfam" id="PF13102"/>
    </source>
</evidence>
<keyword evidence="1" id="KW-0238">DNA-binding</keyword>
<sequence length="210" mass="24980">MERTTFCLLFYIRRTKLNRNGEAPIMMRITVNGVRVDASVKKTILPEFWSAAKGKALEKKREYKELNLYLDSIRLRIMKIQRELEIEEVSVSANSVLDRFQGKDAPVQRTLFEVFREHNDKCVQLSGTDMAPATVQRYETSLKHTRDFVWETYHKKDVLLDEVSRQFIEDYEFWLKTEKKCCHNTATKYLKNFKKIIRIALAKGWMKIRF</sequence>
<dbReference type="InterPro" id="IPR035386">
    <property type="entry name" value="Arm-DNA-bind_5"/>
</dbReference>
<feature type="domain" description="Arm DNA-binding" evidence="3">
    <location>
        <begin position="10"/>
        <end position="95"/>
    </location>
</feature>
<feature type="domain" description="Phage integrase SAM-like" evidence="2">
    <location>
        <begin position="110"/>
        <end position="208"/>
    </location>
</feature>